<gene>
    <name evidence="1" type="ORF">SAMN05660330_02020</name>
</gene>
<sequence>MTKKIYVIVVTHNSGELLPACLGYLNGAAVAVTDVIVVDCGSEDAAYVDVAADMRYRFPVRVIKTDNIGFGAGNNRGLAELDLGGLADDDLVLFMNPDTFISENWLSLVVDQCGGDASVGVISGKLLGFDFKERRGTGKIDSTGVFRAWYGRWYDRGQGEEDQGQYDGCEAVPAVCGALFCCRGACIKKTGEKFFDEDFFLYKEDIELSIRLRKNGWKLLYNPELIAFHCRGWQKRRKEVNFSLRLMSAKNEILLYRKHLSPYILWAGVKYGLVRFFRL</sequence>
<keyword evidence="1" id="KW-0808">Transferase</keyword>
<dbReference type="Pfam" id="PF13641">
    <property type="entry name" value="Glyco_tranf_2_3"/>
    <property type="match status" value="1"/>
</dbReference>
<dbReference type="OrthoDB" id="9771846at2"/>
<organism evidence="1 2">
    <name type="scientific">Desulforhopalus singaporensis</name>
    <dbReference type="NCBI Taxonomy" id="91360"/>
    <lineage>
        <taxon>Bacteria</taxon>
        <taxon>Pseudomonadati</taxon>
        <taxon>Thermodesulfobacteriota</taxon>
        <taxon>Desulfobulbia</taxon>
        <taxon>Desulfobulbales</taxon>
        <taxon>Desulfocapsaceae</taxon>
        <taxon>Desulforhopalus</taxon>
    </lineage>
</organism>
<evidence type="ECO:0000313" key="2">
    <source>
        <dbReference type="Proteomes" id="UP000199073"/>
    </source>
</evidence>
<evidence type="ECO:0000313" key="1">
    <source>
        <dbReference type="EMBL" id="SDP18169.1"/>
    </source>
</evidence>
<dbReference type="EMBL" id="FNJI01000012">
    <property type="protein sequence ID" value="SDP18169.1"/>
    <property type="molecule type" value="Genomic_DNA"/>
</dbReference>
<dbReference type="InterPro" id="IPR029044">
    <property type="entry name" value="Nucleotide-diphossugar_trans"/>
</dbReference>
<dbReference type="Proteomes" id="UP000199073">
    <property type="component" value="Unassembled WGS sequence"/>
</dbReference>
<dbReference type="PANTHER" id="PTHR43179:SF7">
    <property type="entry name" value="RHAMNOSYLTRANSFERASE WBBL"/>
    <property type="match status" value="1"/>
</dbReference>
<proteinExistence type="predicted"/>
<dbReference type="Gene3D" id="3.90.550.10">
    <property type="entry name" value="Spore Coat Polysaccharide Biosynthesis Protein SpsA, Chain A"/>
    <property type="match status" value="1"/>
</dbReference>
<dbReference type="GO" id="GO:0016740">
    <property type="term" value="F:transferase activity"/>
    <property type="evidence" value="ECO:0007669"/>
    <property type="project" value="UniProtKB-KW"/>
</dbReference>
<dbReference type="SUPFAM" id="SSF53448">
    <property type="entry name" value="Nucleotide-diphospho-sugar transferases"/>
    <property type="match status" value="1"/>
</dbReference>
<dbReference type="STRING" id="91360.SAMN05660330_02020"/>
<reference evidence="1 2" key="1">
    <citation type="submission" date="2016-10" db="EMBL/GenBank/DDBJ databases">
        <authorList>
            <person name="de Groot N.N."/>
        </authorList>
    </citation>
    <scope>NUCLEOTIDE SEQUENCE [LARGE SCALE GENOMIC DNA]</scope>
    <source>
        <strain evidence="1 2">DSM 12130</strain>
    </source>
</reference>
<accession>A0A1H0QN41</accession>
<keyword evidence="2" id="KW-1185">Reference proteome</keyword>
<dbReference type="RefSeq" id="WP_092222408.1">
    <property type="nucleotide sequence ID" value="NZ_FNJI01000012.1"/>
</dbReference>
<name>A0A1H0QN41_9BACT</name>
<dbReference type="PANTHER" id="PTHR43179">
    <property type="entry name" value="RHAMNOSYLTRANSFERASE WBBL"/>
    <property type="match status" value="1"/>
</dbReference>
<protein>
    <submittedName>
        <fullName evidence="1">Glycosyltransferase, GT2 family</fullName>
    </submittedName>
</protein>
<dbReference type="AlphaFoldDB" id="A0A1H0QN41"/>